<evidence type="ECO:0000313" key="2">
    <source>
        <dbReference type="Proteomes" id="UP001642900"/>
    </source>
</evidence>
<protein>
    <recommendedName>
        <fullName evidence="3">VOC family protein</fullName>
    </recommendedName>
</protein>
<dbReference type="EMBL" id="JAAKZF010000109">
    <property type="protein sequence ID" value="NGO55572.1"/>
    <property type="molecule type" value="Genomic_DNA"/>
</dbReference>
<reference evidence="1 2" key="1">
    <citation type="submission" date="2020-02" db="EMBL/GenBank/DDBJ databases">
        <title>Genome sequence of strain CCNWXJ40-4.</title>
        <authorList>
            <person name="Gao J."/>
            <person name="Sun J."/>
        </authorList>
    </citation>
    <scope>NUCLEOTIDE SEQUENCE [LARGE SCALE GENOMIC DNA]</scope>
    <source>
        <strain evidence="1 2">CCNWXJ 40-4</strain>
    </source>
</reference>
<organism evidence="1 2">
    <name type="scientific">Allomesorhizobium camelthorni</name>
    <dbReference type="NCBI Taxonomy" id="475069"/>
    <lineage>
        <taxon>Bacteria</taxon>
        <taxon>Pseudomonadati</taxon>
        <taxon>Pseudomonadota</taxon>
        <taxon>Alphaproteobacteria</taxon>
        <taxon>Hyphomicrobiales</taxon>
        <taxon>Phyllobacteriaceae</taxon>
        <taxon>Allomesorhizobium</taxon>
    </lineage>
</organism>
<proteinExistence type="predicted"/>
<evidence type="ECO:0008006" key="3">
    <source>
        <dbReference type="Google" id="ProtNLM"/>
    </source>
</evidence>
<keyword evidence="2" id="KW-1185">Reference proteome</keyword>
<gene>
    <name evidence="1" type="ORF">G6N73_31810</name>
</gene>
<name>A0A6G4WL80_9HYPH</name>
<comment type="caution">
    <text evidence="1">The sequence shown here is derived from an EMBL/GenBank/DDBJ whole genome shotgun (WGS) entry which is preliminary data.</text>
</comment>
<accession>A0A6G4WL80</accession>
<dbReference type="Proteomes" id="UP001642900">
    <property type="component" value="Unassembled WGS sequence"/>
</dbReference>
<sequence>MMAANPRFRSSMRFNEAMRHSAMVSRGKGPPNIVRGVGLNYYTTSMIDPDGNNVEAVWMG</sequence>
<evidence type="ECO:0000313" key="1">
    <source>
        <dbReference type="EMBL" id="NGO55572.1"/>
    </source>
</evidence>
<dbReference type="AlphaFoldDB" id="A0A6G4WL80"/>